<keyword evidence="8" id="KW-1185">Reference proteome</keyword>
<comment type="caution">
    <text evidence="7">The sequence shown here is derived from an EMBL/GenBank/DDBJ whole genome shotgun (WGS) entry which is preliminary data.</text>
</comment>
<comment type="similarity">
    <text evidence="1">Belongs to the ABC transporter superfamily.</text>
</comment>
<name>A0ABW9GPC4_9GAMM</name>
<gene>
    <name evidence="7" type="ORF">ACEUDJ_09075</name>
</gene>
<reference evidence="7 8" key="1">
    <citation type="submission" date="2024-09" db="EMBL/GenBank/DDBJ databases">
        <title>Aeromonas strains Genome sequencing and assembly.</title>
        <authorList>
            <person name="Hu X."/>
            <person name="Tang B."/>
        </authorList>
    </citation>
    <scope>NUCLEOTIDE SEQUENCE [LARGE SCALE GENOMIC DNA]</scope>
    <source>
        <strain evidence="7 8">NB23SCDHY001</strain>
    </source>
</reference>
<dbReference type="InterPro" id="IPR027417">
    <property type="entry name" value="P-loop_NTPase"/>
</dbReference>
<evidence type="ECO:0000256" key="5">
    <source>
        <dbReference type="ARBA" id="ARBA00022840"/>
    </source>
</evidence>
<feature type="domain" description="ABC transporter" evidence="6">
    <location>
        <begin position="5"/>
        <end position="227"/>
    </location>
</feature>
<dbReference type="SMART" id="SM00382">
    <property type="entry name" value="AAA"/>
    <property type="match status" value="1"/>
</dbReference>
<dbReference type="GO" id="GO:0005524">
    <property type="term" value="F:ATP binding"/>
    <property type="evidence" value="ECO:0007669"/>
    <property type="project" value="UniProtKB-KW"/>
</dbReference>
<protein>
    <submittedName>
        <fullName evidence="7">ABC transporter ATP-binding protein</fullName>
    </submittedName>
</protein>
<evidence type="ECO:0000313" key="7">
    <source>
        <dbReference type="EMBL" id="MFM4893012.1"/>
    </source>
</evidence>
<evidence type="ECO:0000313" key="8">
    <source>
        <dbReference type="Proteomes" id="UP001630969"/>
    </source>
</evidence>
<sequence length="293" mass="32068">MPAIIEVVDLVKHFAGVKAVDGLSFAIAAGSCFGLLGPNGAGKTTTIELLEGILTPDSGRILFHGAPPGADYRGRIGIQFQHTALQDFLTVRDTLRLFSRLYPRPLPLELLIHLCALEDFVDRDSRRLSGGQRQRLLLALALLGDPELLFLDEPTTGLDPQARHHFWDRVKAIKAQGKTIVLTTHYMDEAQQLCDRIAIVDHGHLLSLDTPQALLDQHFEGVLVRLSDHPALARLGLPCTRQGGQVELVCSDVASLMPRLLALQVPLTGMQIRSPNLEDLFLKLTGHSLRSGA</sequence>
<dbReference type="PANTHER" id="PTHR42711:SF5">
    <property type="entry name" value="ABC TRANSPORTER ATP-BINDING PROTEIN NATA"/>
    <property type="match status" value="1"/>
</dbReference>
<dbReference type="RefSeq" id="WP_408789550.1">
    <property type="nucleotide sequence ID" value="NZ_JBGXBU010000002.1"/>
</dbReference>
<dbReference type="InterPro" id="IPR003439">
    <property type="entry name" value="ABC_transporter-like_ATP-bd"/>
</dbReference>
<dbReference type="PANTHER" id="PTHR42711">
    <property type="entry name" value="ABC TRANSPORTER ATP-BINDING PROTEIN"/>
    <property type="match status" value="1"/>
</dbReference>
<dbReference type="PROSITE" id="PS50893">
    <property type="entry name" value="ABC_TRANSPORTER_2"/>
    <property type="match status" value="1"/>
</dbReference>
<dbReference type="InterPro" id="IPR017871">
    <property type="entry name" value="ABC_transporter-like_CS"/>
</dbReference>
<evidence type="ECO:0000256" key="3">
    <source>
        <dbReference type="ARBA" id="ARBA00022458"/>
    </source>
</evidence>
<keyword evidence="3" id="KW-0536">Nodulation</keyword>
<dbReference type="GeneID" id="97220248"/>
<evidence type="ECO:0000256" key="1">
    <source>
        <dbReference type="ARBA" id="ARBA00005417"/>
    </source>
</evidence>
<keyword evidence="5 7" id="KW-0067">ATP-binding</keyword>
<dbReference type="EMBL" id="JBGXBU010000002">
    <property type="protein sequence ID" value="MFM4893012.1"/>
    <property type="molecule type" value="Genomic_DNA"/>
</dbReference>
<evidence type="ECO:0000256" key="4">
    <source>
        <dbReference type="ARBA" id="ARBA00022741"/>
    </source>
</evidence>
<proteinExistence type="inferred from homology"/>
<evidence type="ECO:0000256" key="2">
    <source>
        <dbReference type="ARBA" id="ARBA00022448"/>
    </source>
</evidence>
<organism evidence="7 8">
    <name type="scientific">Aeromonas bivalvium</name>
    <dbReference type="NCBI Taxonomy" id="440079"/>
    <lineage>
        <taxon>Bacteria</taxon>
        <taxon>Pseudomonadati</taxon>
        <taxon>Pseudomonadota</taxon>
        <taxon>Gammaproteobacteria</taxon>
        <taxon>Aeromonadales</taxon>
        <taxon>Aeromonadaceae</taxon>
        <taxon>Aeromonas</taxon>
    </lineage>
</organism>
<keyword evidence="2" id="KW-0813">Transport</keyword>
<dbReference type="PROSITE" id="PS00211">
    <property type="entry name" value="ABC_TRANSPORTER_1"/>
    <property type="match status" value="1"/>
</dbReference>
<dbReference type="SUPFAM" id="SSF52540">
    <property type="entry name" value="P-loop containing nucleoside triphosphate hydrolases"/>
    <property type="match status" value="1"/>
</dbReference>
<dbReference type="InterPro" id="IPR050763">
    <property type="entry name" value="ABC_transporter_ATP-binding"/>
</dbReference>
<accession>A0ABW9GPC4</accession>
<dbReference type="Proteomes" id="UP001630969">
    <property type="component" value="Unassembled WGS sequence"/>
</dbReference>
<keyword evidence="4" id="KW-0547">Nucleotide-binding</keyword>
<dbReference type="InterPro" id="IPR003593">
    <property type="entry name" value="AAA+_ATPase"/>
</dbReference>
<evidence type="ECO:0000259" key="6">
    <source>
        <dbReference type="PROSITE" id="PS50893"/>
    </source>
</evidence>
<dbReference type="Pfam" id="PF00005">
    <property type="entry name" value="ABC_tran"/>
    <property type="match status" value="1"/>
</dbReference>
<dbReference type="Gene3D" id="3.40.50.300">
    <property type="entry name" value="P-loop containing nucleotide triphosphate hydrolases"/>
    <property type="match status" value="1"/>
</dbReference>